<feature type="domain" description="Macro" evidence="1">
    <location>
        <begin position="159"/>
        <end position="237"/>
    </location>
</feature>
<dbReference type="InterPro" id="IPR002589">
    <property type="entry name" value="Macro_dom"/>
</dbReference>
<name>A0ABX0HAM7_9BACT</name>
<protein>
    <recommendedName>
        <fullName evidence="1">Macro domain-containing protein</fullName>
    </recommendedName>
</protein>
<dbReference type="EMBL" id="JAANYN010000008">
    <property type="protein sequence ID" value="NHE58707.1"/>
    <property type="molecule type" value="Genomic_DNA"/>
</dbReference>
<evidence type="ECO:0000259" key="1">
    <source>
        <dbReference type="PROSITE" id="PS51154"/>
    </source>
</evidence>
<dbReference type="SUPFAM" id="SSF52949">
    <property type="entry name" value="Macro domain-like"/>
    <property type="match status" value="2"/>
</dbReference>
<comment type="caution">
    <text evidence="2">The sequence shown here is derived from an EMBL/GenBank/DDBJ whole genome shotgun (WGS) entry which is preliminary data.</text>
</comment>
<dbReference type="InterPro" id="IPR043472">
    <property type="entry name" value="Macro_dom-like"/>
</dbReference>
<sequence length="237" mass="25638">MSTFYNSKNKVYAEISALTPTIIADLKSKELLPRGSALLTGAGKLAPDINSIFHAATGTMMPYFPSQTYYEPSLLSVENAISACFALAKANGNNRLAIPYIGGKIFKGRIFDGQGVSEEDQNHKLVASIVGASITNAKLTGLDFCFVVFDTATNLLFSHEIKKSYDELNFSKKLMVGDIVDFSLHQCDGIVNAANMEVQFGGGISGAIAKASQDQDNIDKDARSGIIQFWADYEARL</sequence>
<dbReference type="RefSeq" id="WP_166149347.1">
    <property type="nucleotide sequence ID" value="NZ_JAANYN010000008.1"/>
</dbReference>
<dbReference type="Proteomes" id="UP000649799">
    <property type="component" value="Unassembled WGS sequence"/>
</dbReference>
<dbReference type="Gene3D" id="3.40.220.10">
    <property type="entry name" value="Leucine Aminopeptidase, subunit E, domain 1"/>
    <property type="match status" value="2"/>
</dbReference>
<keyword evidence="3" id="KW-1185">Reference proteome</keyword>
<dbReference type="PROSITE" id="PS51154">
    <property type="entry name" value="MACRO"/>
    <property type="match status" value="1"/>
</dbReference>
<evidence type="ECO:0000313" key="3">
    <source>
        <dbReference type="Proteomes" id="UP000649799"/>
    </source>
</evidence>
<accession>A0ABX0HAM7</accession>
<proteinExistence type="predicted"/>
<evidence type="ECO:0000313" key="2">
    <source>
        <dbReference type="EMBL" id="NHE58707.1"/>
    </source>
</evidence>
<reference evidence="2 3" key="1">
    <citation type="submission" date="2020-03" db="EMBL/GenBank/DDBJ databases">
        <title>Cyclobacterium plantarum sp. nov., a marine bacterium isolated from a coastal-marine wetland.</title>
        <authorList>
            <person name="Sanchez-Porro C."/>
            <person name="Ventosa A."/>
            <person name="Amoozegar M."/>
        </authorList>
    </citation>
    <scope>NUCLEOTIDE SEQUENCE [LARGE SCALE GENOMIC DNA]</scope>
    <source>
        <strain evidence="2 3">GBPx2</strain>
    </source>
</reference>
<organism evidence="2 3">
    <name type="scientific">Cyclobacterium plantarum</name>
    <dbReference type="NCBI Taxonomy" id="2716263"/>
    <lineage>
        <taxon>Bacteria</taxon>
        <taxon>Pseudomonadati</taxon>
        <taxon>Bacteroidota</taxon>
        <taxon>Cytophagia</taxon>
        <taxon>Cytophagales</taxon>
        <taxon>Cyclobacteriaceae</taxon>
        <taxon>Cyclobacterium</taxon>
    </lineage>
</organism>
<gene>
    <name evidence="2" type="ORF">G9Q97_18000</name>
</gene>